<dbReference type="EMBL" id="WIXP02000014">
    <property type="protein sequence ID" value="KAF6199701.1"/>
    <property type="molecule type" value="Genomic_DNA"/>
</dbReference>
<dbReference type="PRINTS" id="PR00722">
    <property type="entry name" value="CHYMOTRYPSIN"/>
</dbReference>
<dbReference type="InterPro" id="IPR001314">
    <property type="entry name" value="Peptidase_S1A"/>
</dbReference>
<organism evidence="8 9">
    <name type="scientific">Apolygus lucorum</name>
    <name type="common">Small green plant bug</name>
    <name type="synonym">Lygocoris lucorum</name>
    <dbReference type="NCBI Taxonomy" id="248454"/>
    <lineage>
        <taxon>Eukaryota</taxon>
        <taxon>Metazoa</taxon>
        <taxon>Ecdysozoa</taxon>
        <taxon>Arthropoda</taxon>
        <taxon>Hexapoda</taxon>
        <taxon>Insecta</taxon>
        <taxon>Pterygota</taxon>
        <taxon>Neoptera</taxon>
        <taxon>Paraneoptera</taxon>
        <taxon>Hemiptera</taxon>
        <taxon>Heteroptera</taxon>
        <taxon>Panheteroptera</taxon>
        <taxon>Cimicomorpha</taxon>
        <taxon>Miridae</taxon>
        <taxon>Mirini</taxon>
        <taxon>Apolygus</taxon>
    </lineage>
</organism>
<dbReference type="InterPro" id="IPR041515">
    <property type="entry name" value="PPAF-2-like_Clip"/>
</dbReference>
<keyword evidence="3" id="KW-1015">Disulfide bond</keyword>
<dbReference type="GO" id="GO:0004252">
    <property type="term" value="F:serine-type endopeptidase activity"/>
    <property type="evidence" value="ECO:0007669"/>
    <property type="project" value="InterPro"/>
</dbReference>
<protein>
    <recommendedName>
        <fullName evidence="4">Phenoloxidase-activating factor 2</fullName>
    </recommendedName>
    <alternativeName>
        <fullName evidence="5">Prophenoloxidase-activating factor II</fullName>
    </alternativeName>
</protein>
<evidence type="ECO:0000259" key="7">
    <source>
        <dbReference type="PROSITE" id="PS50240"/>
    </source>
</evidence>
<dbReference type="FunFam" id="2.40.10.10:FF:000038">
    <property type="entry name" value="Serine protease"/>
    <property type="match status" value="1"/>
</dbReference>
<feature type="region of interest" description="Disordered" evidence="6">
    <location>
        <begin position="1"/>
        <end position="20"/>
    </location>
</feature>
<evidence type="ECO:0000256" key="4">
    <source>
        <dbReference type="ARBA" id="ARBA00068096"/>
    </source>
</evidence>
<sequence>MIKLSEVELEPQLDEGRESKPRKEMKTLYYLAVLSSCLSLNVGSSIRQVRQTTDSNGKPCTCVHYSRCPNVPTDGSGIIQLKFGGVSSPCQTSLEICCANPSREQENVPSKPPTRADCGKRNTGGLVVRIIGAGANDAQFAEFPWMVAILVEVKVANEFTKLYECGGSLIHEKVVMTAAHCIAQKSRDSIIMRAGEWDTHNLKEPFPHQDRRVAQVIVHENFDKDNLYNDIALLIADQPFVFNDNVQTTCLPRPDDFFLDNNCWASGWGQDAFDDKEGRYQMVQKKVSLPMVRRERCQAELREAGNLGPDFVLDDSFVCAGGIKNRDTCKGDGGSPLVCPIKGKPSHYQQVGIVSWGIRCGLETPAAYVNVAKFRPWIDRHLSRLNFQPQYVY</sequence>
<dbReference type="PANTHER" id="PTHR24258:SF129">
    <property type="entry name" value="LP15124P-RELATED"/>
    <property type="match status" value="1"/>
</dbReference>
<dbReference type="InterPro" id="IPR043504">
    <property type="entry name" value="Peptidase_S1_PA_chymotrypsin"/>
</dbReference>
<dbReference type="AlphaFoldDB" id="A0A8S9WU92"/>
<dbReference type="PROSITE" id="PS50240">
    <property type="entry name" value="TRYPSIN_DOM"/>
    <property type="match status" value="1"/>
</dbReference>
<comment type="caution">
    <text evidence="8">The sequence shown here is derived from an EMBL/GenBank/DDBJ whole genome shotgun (WGS) entry which is preliminary data.</text>
</comment>
<dbReference type="PROSITE" id="PS00134">
    <property type="entry name" value="TRYPSIN_HIS"/>
    <property type="match status" value="1"/>
</dbReference>
<feature type="domain" description="Peptidase S1" evidence="7">
    <location>
        <begin position="130"/>
        <end position="383"/>
    </location>
</feature>
<evidence type="ECO:0000256" key="3">
    <source>
        <dbReference type="ARBA" id="ARBA00023157"/>
    </source>
</evidence>
<proteinExistence type="predicted"/>
<comment type="subcellular location">
    <subcellularLocation>
        <location evidence="1">Secreted</location>
    </subcellularLocation>
</comment>
<evidence type="ECO:0000256" key="6">
    <source>
        <dbReference type="SAM" id="MobiDB-lite"/>
    </source>
</evidence>
<keyword evidence="2" id="KW-0964">Secreted</keyword>
<evidence type="ECO:0000313" key="8">
    <source>
        <dbReference type="EMBL" id="KAF6199701.1"/>
    </source>
</evidence>
<reference evidence="8" key="1">
    <citation type="journal article" date="2021" name="Mol. Ecol. Resour.">
        <title>Apolygus lucorum genome provides insights into omnivorousness and mesophyll feeding.</title>
        <authorList>
            <person name="Liu Y."/>
            <person name="Liu H."/>
            <person name="Wang H."/>
            <person name="Huang T."/>
            <person name="Liu B."/>
            <person name="Yang B."/>
            <person name="Yin L."/>
            <person name="Li B."/>
            <person name="Zhang Y."/>
            <person name="Zhang S."/>
            <person name="Jiang F."/>
            <person name="Zhang X."/>
            <person name="Ren Y."/>
            <person name="Wang B."/>
            <person name="Wang S."/>
            <person name="Lu Y."/>
            <person name="Wu K."/>
            <person name="Fan W."/>
            <person name="Wang G."/>
        </authorList>
    </citation>
    <scope>NUCLEOTIDE SEQUENCE</scope>
    <source>
        <strain evidence="8">12Hb</strain>
    </source>
</reference>
<name>A0A8S9WU92_APOLU</name>
<dbReference type="SMART" id="SM00020">
    <property type="entry name" value="Tryp_SPc"/>
    <property type="match status" value="1"/>
</dbReference>
<dbReference type="Gene3D" id="2.40.10.10">
    <property type="entry name" value="Trypsin-like serine proteases"/>
    <property type="match status" value="2"/>
</dbReference>
<dbReference type="OrthoDB" id="6261922at2759"/>
<dbReference type="Proteomes" id="UP000466442">
    <property type="component" value="Unassembled WGS sequence"/>
</dbReference>
<dbReference type="InterPro" id="IPR001254">
    <property type="entry name" value="Trypsin_dom"/>
</dbReference>
<dbReference type="InterPro" id="IPR018114">
    <property type="entry name" value="TRYPSIN_HIS"/>
</dbReference>
<dbReference type="SUPFAM" id="SSF50494">
    <property type="entry name" value="Trypsin-like serine proteases"/>
    <property type="match status" value="1"/>
</dbReference>
<dbReference type="PANTHER" id="PTHR24258">
    <property type="entry name" value="SERINE PROTEASE-RELATED"/>
    <property type="match status" value="1"/>
</dbReference>
<dbReference type="InterPro" id="IPR009003">
    <property type="entry name" value="Peptidase_S1_PA"/>
</dbReference>
<evidence type="ECO:0000256" key="5">
    <source>
        <dbReference type="ARBA" id="ARBA00076468"/>
    </source>
</evidence>
<gene>
    <name evidence="8" type="ORF">GE061_005999</name>
</gene>
<evidence type="ECO:0000256" key="1">
    <source>
        <dbReference type="ARBA" id="ARBA00004613"/>
    </source>
</evidence>
<dbReference type="CDD" id="cd00190">
    <property type="entry name" value="Tryp_SPc"/>
    <property type="match status" value="1"/>
</dbReference>
<evidence type="ECO:0000256" key="2">
    <source>
        <dbReference type="ARBA" id="ARBA00022525"/>
    </source>
</evidence>
<dbReference type="Pfam" id="PF18322">
    <property type="entry name" value="CLIP_1"/>
    <property type="match status" value="1"/>
</dbReference>
<dbReference type="GO" id="GO:0005576">
    <property type="term" value="C:extracellular region"/>
    <property type="evidence" value="ECO:0007669"/>
    <property type="project" value="UniProtKB-SubCell"/>
</dbReference>
<accession>A0A8S9WU92</accession>
<dbReference type="GO" id="GO:0006508">
    <property type="term" value="P:proteolysis"/>
    <property type="evidence" value="ECO:0007669"/>
    <property type="project" value="InterPro"/>
</dbReference>
<keyword evidence="9" id="KW-1185">Reference proteome</keyword>
<evidence type="ECO:0000313" key="9">
    <source>
        <dbReference type="Proteomes" id="UP000466442"/>
    </source>
</evidence>
<dbReference type="Pfam" id="PF00089">
    <property type="entry name" value="Trypsin"/>
    <property type="match status" value="1"/>
</dbReference>